<feature type="region of interest" description="Disordered" evidence="1">
    <location>
        <begin position="401"/>
        <end position="429"/>
    </location>
</feature>
<keyword evidence="3" id="KW-1185">Reference proteome</keyword>
<feature type="region of interest" description="Disordered" evidence="1">
    <location>
        <begin position="283"/>
        <end position="309"/>
    </location>
</feature>
<name>A0A2B4RP93_STYPI</name>
<feature type="compositionally biased region" description="Basic and acidic residues" evidence="1">
    <location>
        <begin position="285"/>
        <end position="301"/>
    </location>
</feature>
<sequence>MMNQKKSLIAHVCLVPMSPKEFPSNALKQYTDYVRKSVNKARNSHWTSESPFLGEHYHADTAVTSVTSNDYTNGLGMPAKNILTNDGIVSDTASQTSPMDFPFLSEVNHCDMEADHSKSLVTVRRNSVVSSSSCELAHTSHGKKVVASLHLTPIKCDRSGCNGTPLHLDCSETMSDLMDDSLSSGSDRANAGNFSYFLRSNLKQKDISYEEMSVTSIVSRQSDSEQHSGESIFPSSVVSSNNNAMSSCEHLSLDLSSYSPPSSPVSDGNESIICNNFPHKINAQNEKKLSGKSQKPRDSKPRLLSPEVKPLHDELVSPNKKMRSLSDGTVFRRESSNPCGNLLVKVEDIRKKLKPCRGGGFTLPARGRLTNSGRRVANDYSEKSLVNASITSAILATPKVKKRKARRKVQHSSTRKGKKARPQLRNSGGLKNKAMVKYENLKFSELNTVSRMSVRYSIAFQKWGFVFSGALDLINQRLANQNAFWDSLGSSG</sequence>
<comment type="caution">
    <text evidence="2">The sequence shown here is derived from an EMBL/GenBank/DDBJ whole genome shotgun (WGS) entry which is preliminary data.</text>
</comment>
<gene>
    <name evidence="2" type="ORF">AWC38_SpisGene17593</name>
</gene>
<accession>A0A2B4RP93</accession>
<feature type="compositionally biased region" description="Basic residues" evidence="1">
    <location>
        <begin position="401"/>
        <end position="422"/>
    </location>
</feature>
<organism evidence="2 3">
    <name type="scientific">Stylophora pistillata</name>
    <name type="common">Smooth cauliflower coral</name>
    <dbReference type="NCBI Taxonomy" id="50429"/>
    <lineage>
        <taxon>Eukaryota</taxon>
        <taxon>Metazoa</taxon>
        <taxon>Cnidaria</taxon>
        <taxon>Anthozoa</taxon>
        <taxon>Hexacorallia</taxon>
        <taxon>Scleractinia</taxon>
        <taxon>Astrocoeniina</taxon>
        <taxon>Pocilloporidae</taxon>
        <taxon>Stylophora</taxon>
    </lineage>
</organism>
<dbReference type="EMBL" id="LSMT01000433">
    <property type="protein sequence ID" value="PFX18062.1"/>
    <property type="molecule type" value="Genomic_DNA"/>
</dbReference>
<dbReference type="AlphaFoldDB" id="A0A2B4RP93"/>
<evidence type="ECO:0000313" key="3">
    <source>
        <dbReference type="Proteomes" id="UP000225706"/>
    </source>
</evidence>
<dbReference type="OrthoDB" id="5990708at2759"/>
<proteinExistence type="predicted"/>
<reference evidence="3" key="1">
    <citation type="journal article" date="2017" name="bioRxiv">
        <title>Comparative analysis of the genomes of Stylophora pistillata and Acropora digitifera provides evidence for extensive differences between species of corals.</title>
        <authorList>
            <person name="Voolstra C.R."/>
            <person name="Li Y."/>
            <person name="Liew Y.J."/>
            <person name="Baumgarten S."/>
            <person name="Zoccola D."/>
            <person name="Flot J.-F."/>
            <person name="Tambutte S."/>
            <person name="Allemand D."/>
            <person name="Aranda M."/>
        </authorList>
    </citation>
    <scope>NUCLEOTIDE SEQUENCE [LARGE SCALE GENOMIC DNA]</scope>
</reference>
<evidence type="ECO:0000256" key="1">
    <source>
        <dbReference type="SAM" id="MobiDB-lite"/>
    </source>
</evidence>
<protein>
    <submittedName>
        <fullName evidence="2">Uncharacterized protein</fullName>
    </submittedName>
</protein>
<evidence type="ECO:0000313" key="2">
    <source>
        <dbReference type="EMBL" id="PFX18062.1"/>
    </source>
</evidence>
<dbReference type="Proteomes" id="UP000225706">
    <property type="component" value="Unassembled WGS sequence"/>
</dbReference>